<reference evidence="4 5" key="1">
    <citation type="submission" date="2014-01" db="EMBL/GenBank/DDBJ databases">
        <title>Genome sequence determination for a cystic fibrosis isolate, Inquilinus limosus.</title>
        <authorList>
            <person name="Pino M."/>
            <person name="Di Conza J."/>
            <person name="Gutkind G."/>
        </authorList>
    </citation>
    <scope>NUCLEOTIDE SEQUENCE [LARGE SCALE GENOMIC DNA]</scope>
    <source>
        <strain evidence="4 5">MP06</strain>
    </source>
</reference>
<comment type="similarity">
    <text evidence="1 3">Belongs to the short-chain dehydrogenases/reductases (SDR) family.</text>
</comment>
<dbReference type="AlphaFoldDB" id="A0A0A0CZR5"/>
<dbReference type="PROSITE" id="PS00061">
    <property type="entry name" value="ADH_SHORT"/>
    <property type="match status" value="1"/>
</dbReference>
<dbReference type="RefSeq" id="WP_034846262.1">
    <property type="nucleotide sequence ID" value="NZ_JANX01000556.1"/>
</dbReference>
<dbReference type="PIRSF" id="PIRSF000126">
    <property type="entry name" value="11-beta-HSD1"/>
    <property type="match status" value="1"/>
</dbReference>
<dbReference type="InterPro" id="IPR036291">
    <property type="entry name" value="NAD(P)-bd_dom_sf"/>
</dbReference>
<dbReference type="Gene3D" id="3.40.50.720">
    <property type="entry name" value="NAD(P)-binding Rossmann-like Domain"/>
    <property type="match status" value="1"/>
</dbReference>
<proteinExistence type="inferred from homology"/>
<keyword evidence="2" id="KW-0560">Oxidoreductase</keyword>
<evidence type="ECO:0000256" key="1">
    <source>
        <dbReference type="ARBA" id="ARBA00006484"/>
    </source>
</evidence>
<organism evidence="4 5">
    <name type="scientific">Inquilinus limosus MP06</name>
    <dbReference type="NCBI Taxonomy" id="1398085"/>
    <lineage>
        <taxon>Bacteria</taxon>
        <taxon>Pseudomonadati</taxon>
        <taxon>Pseudomonadota</taxon>
        <taxon>Alphaproteobacteria</taxon>
        <taxon>Rhodospirillales</taxon>
        <taxon>Rhodospirillaceae</taxon>
        <taxon>Inquilinus</taxon>
    </lineage>
</organism>
<dbReference type="GO" id="GO:0016491">
    <property type="term" value="F:oxidoreductase activity"/>
    <property type="evidence" value="ECO:0007669"/>
    <property type="project" value="UniProtKB-KW"/>
</dbReference>
<dbReference type="InterPro" id="IPR002347">
    <property type="entry name" value="SDR_fam"/>
</dbReference>
<dbReference type="Proteomes" id="UP000029995">
    <property type="component" value="Unassembled WGS sequence"/>
</dbReference>
<dbReference type="EMBL" id="JANX01000556">
    <property type="protein sequence ID" value="KGM31264.1"/>
    <property type="molecule type" value="Genomic_DNA"/>
</dbReference>
<dbReference type="OrthoDB" id="8477999at2"/>
<evidence type="ECO:0000256" key="3">
    <source>
        <dbReference type="RuleBase" id="RU000363"/>
    </source>
</evidence>
<name>A0A0A0CZR5_9PROT</name>
<dbReference type="PANTHER" id="PTHR44196">
    <property type="entry name" value="DEHYDROGENASE/REDUCTASE SDR FAMILY MEMBER 7B"/>
    <property type="match status" value="1"/>
</dbReference>
<dbReference type="PANTHER" id="PTHR44196:SF2">
    <property type="entry name" value="SHORT-CHAIN DEHYDROGENASE-RELATED"/>
    <property type="match status" value="1"/>
</dbReference>
<dbReference type="CDD" id="cd05233">
    <property type="entry name" value="SDR_c"/>
    <property type="match status" value="1"/>
</dbReference>
<evidence type="ECO:0000313" key="4">
    <source>
        <dbReference type="EMBL" id="KGM31264.1"/>
    </source>
</evidence>
<evidence type="ECO:0000313" key="5">
    <source>
        <dbReference type="Proteomes" id="UP000029995"/>
    </source>
</evidence>
<evidence type="ECO:0008006" key="6">
    <source>
        <dbReference type="Google" id="ProtNLM"/>
    </source>
</evidence>
<dbReference type="SUPFAM" id="SSF51735">
    <property type="entry name" value="NAD(P)-binding Rossmann-fold domains"/>
    <property type="match status" value="1"/>
</dbReference>
<dbReference type="PRINTS" id="PR00081">
    <property type="entry name" value="GDHRDH"/>
</dbReference>
<dbReference type="GO" id="GO:0016020">
    <property type="term" value="C:membrane"/>
    <property type="evidence" value="ECO:0007669"/>
    <property type="project" value="TreeGrafter"/>
</dbReference>
<dbReference type="PRINTS" id="PR00080">
    <property type="entry name" value="SDRFAMILY"/>
</dbReference>
<dbReference type="Pfam" id="PF00106">
    <property type="entry name" value="adh_short"/>
    <property type="match status" value="1"/>
</dbReference>
<evidence type="ECO:0000256" key="2">
    <source>
        <dbReference type="ARBA" id="ARBA00023002"/>
    </source>
</evidence>
<comment type="caution">
    <text evidence="4">The sequence shown here is derived from an EMBL/GenBank/DDBJ whole genome shotgun (WGS) entry which is preliminary data.</text>
</comment>
<dbReference type="InterPro" id="IPR020904">
    <property type="entry name" value="Sc_DH/Rdtase_CS"/>
</dbReference>
<gene>
    <name evidence="4" type="ORF">P409_28235</name>
</gene>
<sequence length="259" mass="27184">MAEPADTLALVTGASSGIGLELARCFARDGHRLILVAEEEAPLIEAAEVLRQAGSPSVETVAVDLARPDGPDEVRAAAEAIGVLPDFLVNNAGVGVFGDFARETRWEDELRLVQLNVVGMLRLTKLFAGDMVARGSGRILITSSVAAIAPSPLQSVYSASKAFDYAFAEGIANELVHTGVTVTALLPDATETEFFARAGMEDTKLGQKSKADPADIARAGYDAMMRGKDHVVAPFTAKLKTGLTAVMPQSVVTGMARAD</sequence>
<accession>A0A0A0CZR5</accession>
<protein>
    <recommendedName>
        <fullName evidence="6">Oxidoreductase</fullName>
    </recommendedName>
</protein>